<accession>A0A218MAV1</accession>
<feature type="transmembrane region" description="Helical" evidence="1">
    <location>
        <begin position="146"/>
        <end position="162"/>
    </location>
</feature>
<evidence type="ECO:0000313" key="3">
    <source>
        <dbReference type="EMBL" id="ASD54118.1"/>
    </source>
</evidence>
<feature type="domain" description="CAAX prenyl protease 2/Lysostaphin resistance protein A-like" evidence="2">
    <location>
        <begin position="117"/>
        <end position="203"/>
    </location>
</feature>
<keyword evidence="3" id="KW-0614">Plasmid</keyword>
<dbReference type="GO" id="GO:0006508">
    <property type="term" value="P:proteolysis"/>
    <property type="evidence" value="ECO:0007669"/>
    <property type="project" value="UniProtKB-KW"/>
</dbReference>
<geneLocation type="plasmid" evidence="3">
    <name>p14057B</name>
</geneLocation>
<dbReference type="EMBL" id="KY296096">
    <property type="protein sequence ID" value="ASD54118.1"/>
    <property type="molecule type" value="Genomic_DNA"/>
</dbReference>
<feature type="transmembrane region" description="Helical" evidence="1">
    <location>
        <begin position="116"/>
        <end position="134"/>
    </location>
</feature>
<reference evidence="3" key="1">
    <citation type="journal article" date="2018" name="Virulence">
        <title>Coexistence of two novel resistance plasmids, blaKPC-2-carrying p14057A and tetA(A) -carrying p14057B, in Pseudomonas aeruginosa.</title>
        <authorList>
            <person name="Shi L."/>
            <person name="Liang Q."/>
            <person name="Feng J."/>
            <person name="Zhan Z."/>
            <person name="Zhao Y."/>
            <person name="Yang W."/>
            <person name="Yang H."/>
            <person name="Chen Y."/>
            <person name="Huang M."/>
            <person name="Tong Y."/>
            <person name="Li X."/>
            <person name="Yin Z."/>
            <person name="Wang J."/>
            <person name="Zhou D."/>
        </authorList>
    </citation>
    <scope>NUCLEOTIDE SEQUENCE</scope>
    <source>
        <plasmid evidence="3">p14057B</plasmid>
    </source>
</reference>
<organism evidence="3">
    <name type="scientific">Pseudomonas aeruginosa</name>
    <dbReference type="NCBI Taxonomy" id="287"/>
    <lineage>
        <taxon>Bacteria</taxon>
        <taxon>Pseudomonadati</taxon>
        <taxon>Pseudomonadota</taxon>
        <taxon>Gammaproteobacteria</taxon>
        <taxon>Pseudomonadales</taxon>
        <taxon>Pseudomonadaceae</taxon>
        <taxon>Pseudomonas</taxon>
    </lineage>
</organism>
<keyword evidence="3" id="KW-0378">Hydrolase</keyword>
<evidence type="ECO:0000259" key="2">
    <source>
        <dbReference type="Pfam" id="PF02517"/>
    </source>
</evidence>
<keyword evidence="3" id="KW-0645">Protease</keyword>
<dbReference type="InterPro" id="IPR003675">
    <property type="entry name" value="Rce1/LyrA-like_dom"/>
</dbReference>
<feature type="transmembrane region" description="Helical" evidence="1">
    <location>
        <begin position="16"/>
        <end position="37"/>
    </location>
</feature>
<keyword evidence="1" id="KW-0812">Transmembrane</keyword>
<dbReference type="GO" id="GO:0004175">
    <property type="term" value="F:endopeptidase activity"/>
    <property type="evidence" value="ECO:0007669"/>
    <property type="project" value="UniProtKB-ARBA"/>
</dbReference>
<protein>
    <submittedName>
        <fullName evidence="3">CAAX protease family protein</fullName>
    </submittedName>
</protein>
<dbReference type="GO" id="GO:0080120">
    <property type="term" value="P:CAAX-box protein maturation"/>
    <property type="evidence" value="ECO:0007669"/>
    <property type="project" value="UniProtKB-ARBA"/>
</dbReference>
<evidence type="ECO:0000256" key="1">
    <source>
        <dbReference type="SAM" id="Phobius"/>
    </source>
</evidence>
<sequence length="210" mass="22381">MERTGLAMKVTKRGSYVLLALAAMAVSYAMVMALTRLGLPDVIAAGALALAGVGLIQVCHILRPEQRMWGRFQIRHLLVFMLAIVAVQVVCLQVRMAFGDHDAGAQITREMLKENALGVLVAAPLFEEVIFRGLLWRAVEFGKGRLATVLTVIVTAAAFALFHSQSNLAQLALLGSVGIILGVARVVSGGLALPIALHIAMNIYVAVVSL</sequence>
<dbReference type="AlphaFoldDB" id="A0A218MAV1"/>
<keyword evidence="1" id="KW-0472">Membrane</keyword>
<feature type="transmembrane region" description="Helical" evidence="1">
    <location>
        <begin position="74"/>
        <end position="96"/>
    </location>
</feature>
<dbReference type="RefSeq" id="WP_172689475.1">
    <property type="nucleotide sequence ID" value="NZ_CP077975.1"/>
</dbReference>
<feature type="transmembrane region" description="Helical" evidence="1">
    <location>
        <begin position="43"/>
        <end position="62"/>
    </location>
</feature>
<dbReference type="Pfam" id="PF02517">
    <property type="entry name" value="Rce1-like"/>
    <property type="match status" value="1"/>
</dbReference>
<name>A0A218MAV1_PSEAI</name>
<keyword evidence="1" id="KW-1133">Transmembrane helix</keyword>
<proteinExistence type="predicted"/>